<feature type="transmembrane region" description="Helical" evidence="1">
    <location>
        <begin position="12"/>
        <end position="30"/>
    </location>
</feature>
<organism evidence="2">
    <name type="scientific">Neobacillus citreus</name>
    <dbReference type="NCBI Taxonomy" id="2833578"/>
    <lineage>
        <taxon>Bacteria</taxon>
        <taxon>Bacillati</taxon>
        <taxon>Bacillota</taxon>
        <taxon>Bacilli</taxon>
        <taxon>Bacillales</taxon>
        <taxon>Bacillaceae</taxon>
        <taxon>Neobacillus</taxon>
    </lineage>
</organism>
<comment type="caution">
    <text evidence="2">The sequence shown here is derived from an EMBL/GenBank/DDBJ whole genome shotgun (WGS) entry which is preliminary data.</text>
</comment>
<sequence length="400" mass="45725">MMYRIAAASSHFILEIVIANLFLFLFFIGQKRFPPILLFSSLGFISIILFFILLERFASKGKWLFLVIILPAIVIIGHLGGLSLFFASVIGLFVFWRGISIYDESSGLSKTILLFFSFTLGIIALVYSAMISYPYQNAIIFQIILFIVVIITDGFCRKWSAVTNDKAKFAFYFFRIMASVTVIGIAFMFLLKYIQLIFSSILQGIVFLFSGLAVPVIRFIEFALSLFGSSDYKPTTKVGEGTNEGFDYQPRSFEVTENVLYFLALCTVVGFVIYLLRKKSRLKESGSHFHHSVIISEGEPGGVFTSIFKRKGVPPDDFIRKEIFRLEKFAKRLRLGRAANETLKEWRQRTGLHLSNETIQVYERVRYGGDEASIEDKNYVQQEAQALKLQLKEIRKEQKK</sequence>
<keyword evidence="1" id="KW-0812">Transmembrane</keyword>
<feature type="transmembrane region" description="Helical" evidence="1">
    <location>
        <begin position="139"/>
        <end position="160"/>
    </location>
</feature>
<dbReference type="EMBL" id="JAGYPE010000001">
    <property type="protein sequence ID" value="MBS4181022.1"/>
    <property type="molecule type" value="Genomic_DNA"/>
</dbReference>
<evidence type="ECO:0000313" key="3">
    <source>
        <dbReference type="EMBL" id="MCH6265697.1"/>
    </source>
</evidence>
<dbReference type="Proteomes" id="UP000677265">
    <property type="component" value="Unassembled WGS sequence"/>
</dbReference>
<keyword evidence="1" id="KW-0472">Membrane</keyword>
<feature type="transmembrane region" description="Helical" evidence="1">
    <location>
        <begin position="63"/>
        <end position="96"/>
    </location>
</feature>
<feature type="transmembrane region" description="Helical" evidence="1">
    <location>
        <begin position="205"/>
        <end position="227"/>
    </location>
</feature>
<dbReference type="AlphaFoldDB" id="A0A942SWA0"/>
<feature type="transmembrane region" description="Helical" evidence="1">
    <location>
        <begin position="36"/>
        <end position="54"/>
    </location>
</feature>
<proteinExistence type="predicted"/>
<evidence type="ECO:0000313" key="4">
    <source>
        <dbReference type="Proteomes" id="UP000677265"/>
    </source>
</evidence>
<feature type="transmembrane region" description="Helical" evidence="1">
    <location>
        <begin position="259"/>
        <end position="276"/>
    </location>
</feature>
<dbReference type="EMBL" id="JAGYPE020000012">
    <property type="protein sequence ID" value="MCH6265697.1"/>
    <property type="molecule type" value="Genomic_DNA"/>
</dbReference>
<evidence type="ECO:0008006" key="5">
    <source>
        <dbReference type="Google" id="ProtNLM"/>
    </source>
</evidence>
<keyword evidence="4" id="KW-1185">Reference proteome</keyword>
<name>A0A942SWA0_9BACI</name>
<feature type="transmembrane region" description="Helical" evidence="1">
    <location>
        <begin position="108"/>
        <end position="127"/>
    </location>
</feature>
<feature type="transmembrane region" description="Helical" evidence="1">
    <location>
        <begin position="172"/>
        <end position="193"/>
    </location>
</feature>
<dbReference type="RefSeq" id="WP_213140918.1">
    <property type="nucleotide sequence ID" value="NZ_JAGYPE020000012.1"/>
</dbReference>
<accession>A0A942SWA0</accession>
<evidence type="ECO:0000313" key="2">
    <source>
        <dbReference type="EMBL" id="MBS4181022.1"/>
    </source>
</evidence>
<keyword evidence="1" id="KW-1133">Transmembrane helix</keyword>
<protein>
    <recommendedName>
        <fullName evidence="5">DUF4129 domain-containing protein</fullName>
    </recommendedName>
</protein>
<gene>
    <name evidence="3" type="ORF">KHB02_009130</name>
    <name evidence="2" type="ORF">KHB02_06380</name>
</gene>
<reference evidence="2" key="1">
    <citation type="submission" date="2021-05" db="EMBL/GenBank/DDBJ databases">
        <title>Novel Bacillus species.</title>
        <authorList>
            <person name="Liu G."/>
        </authorList>
    </citation>
    <scope>NUCLEOTIDE SEQUENCE</scope>
    <source>
        <strain evidence="2 4">FJAT-50051</strain>
    </source>
</reference>
<evidence type="ECO:0000256" key="1">
    <source>
        <dbReference type="SAM" id="Phobius"/>
    </source>
</evidence>